<sequence length="127" mass="14464">MREENMGIVKSLVSVAWADGHFDAKEREMVEALISAFEATEEQAAEIRAYAAEKKTLDDIPVWDMSMDDRRVLLQHAVLLTYVDGEQHESEKKFVEDLCGRLEIEAPEAKAIVEAAEHRAKKYMNLL</sequence>
<evidence type="ECO:0008006" key="3">
    <source>
        <dbReference type="Google" id="ProtNLM"/>
    </source>
</evidence>
<organism evidence="1 2">
    <name type="scientific">Polyangium spumosum</name>
    <dbReference type="NCBI Taxonomy" id="889282"/>
    <lineage>
        <taxon>Bacteria</taxon>
        <taxon>Pseudomonadati</taxon>
        <taxon>Myxococcota</taxon>
        <taxon>Polyangia</taxon>
        <taxon>Polyangiales</taxon>
        <taxon>Polyangiaceae</taxon>
        <taxon>Polyangium</taxon>
    </lineage>
</organism>
<dbReference type="CDD" id="cd07177">
    <property type="entry name" value="terB_like"/>
    <property type="match status" value="1"/>
</dbReference>
<dbReference type="AlphaFoldDB" id="A0A6N7PP68"/>
<keyword evidence="2" id="KW-1185">Reference proteome</keyword>
<reference evidence="1 2" key="1">
    <citation type="submission" date="2019-10" db="EMBL/GenBank/DDBJ databases">
        <title>A soil myxobacterium in the family Polyangiaceae.</title>
        <authorList>
            <person name="Li Y."/>
            <person name="Wang J."/>
        </authorList>
    </citation>
    <scope>NUCLEOTIDE SEQUENCE [LARGE SCALE GENOMIC DNA]</scope>
    <source>
        <strain evidence="1 2">DSM 14734</strain>
    </source>
</reference>
<name>A0A6N7PP68_9BACT</name>
<gene>
    <name evidence="1" type="ORF">GF068_09195</name>
</gene>
<comment type="caution">
    <text evidence="1">The sequence shown here is derived from an EMBL/GenBank/DDBJ whole genome shotgun (WGS) entry which is preliminary data.</text>
</comment>
<dbReference type="SUPFAM" id="SSF158682">
    <property type="entry name" value="TerB-like"/>
    <property type="match status" value="1"/>
</dbReference>
<dbReference type="RefSeq" id="WP_153818930.1">
    <property type="nucleotide sequence ID" value="NZ_WJIE01000002.1"/>
</dbReference>
<accession>A0A6N7PP68</accession>
<protein>
    <recommendedName>
        <fullName evidence="3">Co-chaperone DjlA N-terminal domain-containing protein</fullName>
    </recommendedName>
</protein>
<evidence type="ECO:0000313" key="1">
    <source>
        <dbReference type="EMBL" id="MRG92100.1"/>
    </source>
</evidence>
<dbReference type="InterPro" id="IPR029024">
    <property type="entry name" value="TerB-like"/>
</dbReference>
<evidence type="ECO:0000313" key="2">
    <source>
        <dbReference type="Proteomes" id="UP000440224"/>
    </source>
</evidence>
<dbReference type="EMBL" id="WJIE01000002">
    <property type="protein sequence ID" value="MRG92100.1"/>
    <property type="molecule type" value="Genomic_DNA"/>
</dbReference>
<dbReference type="Proteomes" id="UP000440224">
    <property type="component" value="Unassembled WGS sequence"/>
</dbReference>
<proteinExistence type="predicted"/>
<dbReference type="Gene3D" id="1.10.3680.10">
    <property type="entry name" value="TerB-like"/>
    <property type="match status" value="1"/>
</dbReference>
<dbReference type="OrthoDB" id="516441at2"/>